<gene>
    <name evidence="1" type="ORF">L9F63_012030</name>
</gene>
<evidence type="ECO:0000313" key="2">
    <source>
        <dbReference type="Proteomes" id="UP001233999"/>
    </source>
</evidence>
<reference evidence="1" key="1">
    <citation type="journal article" date="2023" name="IScience">
        <title>Live-bearing cockroach genome reveals convergent evolutionary mechanisms linked to viviparity in insects and beyond.</title>
        <authorList>
            <person name="Fouks B."/>
            <person name="Harrison M.C."/>
            <person name="Mikhailova A.A."/>
            <person name="Marchal E."/>
            <person name="English S."/>
            <person name="Carruthers M."/>
            <person name="Jennings E.C."/>
            <person name="Chiamaka E.L."/>
            <person name="Frigard R.A."/>
            <person name="Pippel M."/>
            <person name="Attardo G.M."/>
            <person name="Benoit J.B."/>
            <person name="Bornberg-Bauer E."/>
            <person name="Tobe S.S."/>
        </authorList>
    </citation>
    <scope>NUCLEOTIDE SEQUENCE</scope>
    <source>
        <strain evidence="1">Stay&amp;Tobe</strain>
    </source>
</reference>
<dbReference type="AlphaFoldDB" id="A0AAD8ADB7"/>
<feature type="non-terminal residue" evidence="1">
    <location>
        <position position="1"/>
    </location>
</feature>
<dbReference type="EMBL" id="JASPKZ010001953">
    <property type="protein sequence ID" value="KAJ9596960.1"/>
    <property type="molecule type" value="Genomic_DNA"/>
</dbReference>
<keyword evidence="2" id="KW-1185">Reference proteome</keyword>
<proteinExistence type="predicted"/>
<organism evidence="1 2">
    <name type="scientific">Diploptera punctata</name>
    <name type="common">Pacific beetle cockroach</name>
    <dbReference type="NCBI Taxonomy" id="6984"/>
    <lineage>
        <taxon>Eukaryota</taxon>
        <taxon>Metazoa</taxon>
        <taxon>Ecdysozoa</taxon>
        <taxon>Arthropoda</taxon>
        <taxon>Hexapoda</taxon>
        <taxon>Insecta</taxon>
        <taxon>Pterygota</taxon>
        <taxon>Neoptera</taxon>
        <taxon>Polyneoptera</taxon>
        <taxon>Dictyoptera</taxon>
        <taxon>Blattodea</taxon>
        <taxon>Blaberoidea</taxon>
        <taxon>Blaberidae</taxon>
        <taxon>Diplopterinae</taxon>
        <taxon>Diploptera</taxon>
    </lineage>
</organism>
<dbReference type="Proteomes" id="UP001233999">
    <property type="component" value="Unassembled WGS sequence"/>
</dbReference>
<name>A0AAD8ADB7_DIPPU</name>
<protein>
    <submittedName>
        <fullName evidence="1">Uncharacterized protein</fullName>
    </submittedName>
</protein>
<accession>A0AAD8ADB7</accession>
<sequence>MNVAYSVQRKRESLTPGLLTPCSGLENVRLHKSNNVMNTLLSKLTCTKMESCYIKYDKY</sequence>
<reference evidence="1" key="2">
    <citation type="submission" date="2023-05" db="EMBL/GenBank/DDBJ databases">
        <authorList>
            <person name="Fouks B."/>
        </authorList>
    </citation>
    <scope>NUCLEOTIDE SEQUENCE</scope>
    <source>
        <strain evidence="1">Stay&amp;Tobe</strain>
        <tissue evidence="1">Testes</tissue>
    </source>
</reference>
<comment type="caution">
    <text evidence="1">The sequence shown here is derived from an EMBL/GenBank/DDBJ whole genome shotgun (WGS) entry which is preliminary data.</text>
</comment>
<evidence type="ECO:0000313" key="1">
    <source>
        <dbReference type="EMBL" id="KAJ9596960.1"/>
    </source>
</evidence>